<gene>
    <name evidence="2" type="ORF">SAMN05444583_13062</name>
</gene>
<evidence type="ECO:0000313" key="2">
    <source>
        <dbReference type="EMBL" id="SEM28803.1"/>
    </source>
</evidence>
<reference evidence="3" key="1">
    <citation type="submission" date="2016-10" db="EMBL/GenBank/DDBJ databases">
        <authorList>
            <person name="Varghese N."/>
            <person name="Submissions S."/>
        </authorList>
    </citation>
    <scope>NUCLEOTIDE SEQUENCE [LARGE SCALE GENOMIC DNA]</scope>
    <source>
        <strain evidence="3">DSM 44675</strain>
    </source>
</reference>
<evidence type="ECO:0000256" key="1">
    <source>
        <dbReference type="SAM" id="MobiDB-lite"/>
    </source>
</evidence>
<dbReference type="Proteomes" id="UP000198677">
    <property type="component" value="Unassembled WGS sequence"/>
</dbReference>
<keyword evidence="3" id="KW-1185">Reference proteome</keyword>
<feature type="compositionally biased region" description="Low complexity" evidence="1">
    <location>
        <begin position="136"/>
        <end position="149"/>
    </location>
</feature>
<sequence length="149" mass="16116">MSWNDFHARGAVLQLVMERARVDPGDPGLFVDLPDMEKLFGGPDGVLLALEHRWTTHLAAKLDQAIEDGAPPNTAWNELTAEQPVLRAVLDRYAGRSRSLREAQQAERGMIGAHFNAQVHADDSGGLGRDRPESGAAAASPPARVVSRC</sequence>
<dbReference type="AlphaFoldDB" id="A0A1H7X518"/>
<feature type="region of interest" description="Disordered" evidence="1">
    <location>
        <begin position="120"/>
        <end position="149"/>
    </location>
</feature>
<evidence type="ECO:0000313" key="3">
    <source>
        <dbReference type="Proteomes" id="UP000198677"/>
    </source>
</evidence>
<proteinExistence type="predicted"/>
<accession>A0A1H7X518</accession>
<organism evidence="2 3">
    <name type="scientific">Rhodococcus maanshanensis</name>
    <dbReference type="NCBI Taxonomy" id="183556"/>
    <lineage>
        <taxon>Bacteria</taxon>
        <taxon>Bacillati</taxon>
        <taxon>Actinomycetota</taxon>
        <taxon>Actinomycetes</taxon>
        <taxon>Mycobacteriales</taxon>
        <taxon>Nocardiaceae</taxon>
        <taxon>Rhodococcus</taxon>
    </lineage>
</organism>
<name>A0A1H7X518_9NOCA</name>
<dbReference type="RefSeq" id="WP_174562945.1">
    <property type="nucleotide sequence ID" value="NZ_FOAW01000030.1"/>
</dbReference>
<protein>
    <submittedName>
        <fullName evidence="2">Uncharacterized protein</fullName>
    </submittedName>
</protein>
<feature type="compositionally biased region" description="Basic and acidic residues" evidence="1">
    <location>
        <begin position="120"/>
        <end position="133"/>
    </location>
</feature>
<dbReference type="EMBL" id="FOAW01000030">
    <property type="protein sequence ID" value="SEM28803.1"/>
    <property type="molecule type" value="Genomic_DNA"/>
</dbReference>